<comment type="similarity">
    <text evidence="1">Belongs to the EIS1 family.</text>
</comment>
<feature type="compositionally biased region" description="Acidic residues" evidence="3">
    <location>
        <begin position="781"/>
        <end position="798"/>
    </location>
</feature>
<sequence length="836" mass="95863">MSLVSALSERIKVDNNNTTSRSVSVNSRADSRNSRVPSVYQNAGEPLSKEALFRARMKYGYYQSPTTNSTLGVSDPRLSADVAASLADLTHVNMPTYLREIDENAHKAARSIGKRSLHRQQSFSSRASSISSNIEGASAASKAYSMSYMEIPTKINTVKRTYSISSAASASASVLRNTVSNTSNIHNQVQGQQRKCQSLTTPRPNLSKLLNSAERKADAAIKHRWDPQRKNFQYGIRKNESNGPEDRKQFEIDNRVMQRVILKTQNSKQSLVNKQKQEESELKQLQRVRVAKHAAVKVKDTNFTESIDKDIEAKRQERETYLKNLTSTQVLSLARAKVDQQLQLIEAAHAEDRIFQNDAFNKAAMKYAQSRADSRSTERDYYANRINLGGGLWLSPENINEISQNLLNPILGEIDSKAKNQRDTDVEIANRTKNYNNEMAKFKSLQKEKEDNNTKILRDTEENNTAEYNKIAKQLEDDYTKLKYELQAQVDEKRKDYQETVQRLEDLTEECEMKLKLQRDLADKELDSWEKYKDNDIVEAEKEQAELLAPYNQQLESANDDQRKLSTEYDNIMGNMRKLQTFISSHKGKIKEYTSLIEVQENHGDREKVLLTQLAEQKEEANHILEDEVMVRAQRIKEQLELSNKEYEMKQLEISALINERQDELQKIDIVLQEERLKLLDAMQKVAKARGDEKLDENKIRVLFGMTSDEFMEMHGLKVGETKEEDREENKEEGETDNKDNKELKEEKIDEKESKILNDADDKVSEAKSNKEKQMKHDNNENDDDEIDNNNNNDDDDTPSFSGFSQGSITNNDDVEETAVGSPNQSDETGYFKEVF</sequence>
<evidence type="ECO:0000256" key="3">
    <source>
        <dbReference type="SAM" id="MobiDB-lite"/>
    </source>
</evidence>
<dbReference type="GO" id="GO:0070941">
    <property type="term" value="P:eisosome assembly"/>
    <property type="evidence" value="ECO:0007669"/>
    <property type="project" value="TreeGrafter"/>
</dbReference>
<dbReference type="Proteomes" id="UP001306508">
    <property type="component" value="Unassembled WGS sequence"/>
</dbReference>
<feature type="region of interest" description="Disordered" evidence="3">
    <location>
        <begin position="18"/>
        <end position="39"/>
    </location>
</feature>
<reference evidence="5" key="1">
    <citation type="submission" date="2023-07" db="EMBL/GenBank/DDBJ databases">
        <title>A draft genome of Kazachstania heterogenica Y-27499.</title>
        <authorList>
            <person name="Donic C."/>
            <person name="Kralova J.S."/>
            <person name="Fidel L."/>
            <person name="Ben-Dor S."/>
            <person name="Jung S."/>
        </authorList>
    </citation>
    <scope>NUCLEOTIDE SEQUENCE [LARGE SCALE GENOMIC DNA]</scope>
    <source>
        <strain evidence="5">Y27499</strain>
    </source>
</reference>
<evidence type="ECO:0000313" key="4">
    <source>
        <dbReference type="EMBL" id="KAK5782106.1"/>
    </source>
</evidence>
<feature type="region of interest" description="Disordered" evidence="3">
    <location>
        <begin position="716"/>
        <end position="836"/>
    </location>
</feature>
<feature type="coiled-coil region" evidence="2">
    <location>
        <begin position="630"/>
        <end position="660"/>
    </location>
</feature>
<evidence type="ECO:0000256" key="1">
    <source>
        <dbReference type="ARBA" id="ARBA00008528"/>
    </source>
</evidence>
<dbReference type="InterPro" id="IPR024527">
    <property type="entry name" value="Eisosome1"/>
</dbReference>
<dbReference type="PANTHER" id="PTHR28298:SF1">
    <property type="entry name" value="EISOSOME PROTEIN 1"/>
    <property type="match status" value="1"/>
</dbReference>
<organism evidence="4 5">
    <name type="scientific">Arxiozyma heterogenica</name>
    <dbReference type="NCBI Taxonomy" id="278026"/>
    <lineage>
        <taxon>Eukaryota</taxon>
        <taxon>Fungi</taxon>
        <taxon>Dikarya</taxon>
        <taxon>Ascomycota</taxon>
        <taxon>Saccharomycotina</taxon>
        <taxon>Saccharomycetes</taxon>
        <taxon>Saccharomycetales</taxon>
        <taxon>Saccharomycetaceae</taxon>
        <taxon>Arxiozyma</taxon>
    </lineage>
</organism>
<dbReference type="EMBL" id="JAWIZZ010000015">
    <property type="protein sequence ID" value="KAK5782106.1"/>
    <property type="molecule type" value="Genomic_DNA"/>
</dbReference>
<comment type="caution">
    <text evidence="4">The sequence shown here is derived from an EMBL/GenBank/DDBJ whole genome shotgun (WGS) entry which is preliminary data.</text>
</comment>
<proteinExistence type="inferred from homology"/>
<dbReference type="AlphaFoldDB" id="A0AAN7W651"/>
<keyword evidence="2" id="KW-0175">Coiled coil</keyword>
<accession>A0AAN7W651</accession>
<evidence type="ECO:0000256" key="2">
    <source>
        <dbReference type="SAM" id="Coils"/>
    </source>
</evidence>
<feature type="compositionally biased region" description="Basic and acidic residues" evidence="3">
    <location>
        <begin position="716"/>
        <end position="730"/>
    </location>
</feature>
<dbReference type="PANTHER" id="PTHR28298">
    <property type="entry name" value="EISOSOME PROTEIN 1"/>
    <property type="match status" value="1"/>
</dbReference>
<dbReference type="Pfam" id="PF12757">
    <property type="entry name" value="Eisosome1"/>
    <property type="match status" value="1"/>
</dbReference>
<evidence type="ECO:0000313" key="5">
    <source>
        <dbReference type="Proteomes" id="UP001306508"/>
    </source>
</evidence>
<gene>
    <name evidence="4" type="ORF">RI543_000428</name>
</gene>
<feature type="compositionally biased region" description="Low complexity" evidence="3">
    <location>
        <begin position="18"/>
        <end position="28"/>
    </location>
</feature>
<protein>
    <submittedName>
        <fullName evidence="4">Uncharacterized protein</fullName>
    </submittedName>
</protein>
<keyword evidence="5" id="KW-1185">Reference proteome</keyword>
<feature type="compositionally biased region" description="Polar residues" evidence="3">
    <location>
        <begin position="799"/>
        <end position="812"/>
    </location>
</feature>
<feature type="compositionally biased region" description="Basic and acidic residues" evidence="3">
    <location>
        <begin position="736"/>
        <end position="780"/>
    </location>
</feature>
<name>A0AAN7W651_9SACH</name>
<feature type="coiled-coil region" evidence="2">
    <location>
        <begin position="458"/>
        <end position="514"/>
    </location>
</feature>